<gene>
    <name evidence="6" type="ORF">SAMN05216258_101248</name>
</gene>
<dbReference type="PANTHER" id="PTHR43584">
    <property type="entry name" value="NUCLEOTIDYL TRANSFERASE"/>
    <property type="match status" value="1"/>
</dbReference>
<evidence type="ECO:0000256" key="1">
    <source>
        <dbReference type="ARBA" id="ARBA00022679"/>
    </source>
</evidence>
<keyword evidence="6" id="KW-0418">Kinase</keyword>
<dbReference type="PANTHER" id="PTHR43584:SF8">
    <property type="entry name" value="N-ACETYLMURAMATE ALPHA-1-PHOSPHATE URIDYLYLTRANSFERASE"/>
    <property type="match status" value="1"/>
</dbReference>
<protein>
    <submittedName>
        <fullName evidence="6">Choline kinase</fullName>
    </submittedName>
</protein>
<feature type="domain" description="MobA-like NTP transferase" evidence="5">
    <location>
        <begin position="2"/>
        <end position="110"/>
    </location>
</feature>
<feature type="chain" id="PRO_5011481499" evidence="4">
    <location>
        <begin position="24"/>
        <end position="234"/>
    </location>
</feature>
<dbReference type="GO" id="GO:0016779">
    <property type="term" value="F:nucleotidyltransferase activity"/>
    <property type="evidence" value="ECO:0007669"/>
    <property type="project" value="UniProtKB-KW"/>
</dbReference>
<evidence type="ECO:0000256" key="3">
    <source>
        <dbReference type="ARBA" id="ARBA00022842"/>
    </source>
</evidence>
<dbReference type="InterPro" id="IPR025877">
    <property type="entry name" value="MobA-like_NTP_Trfase"/>
</dbReference>
<feature type="signal peptide" evidence="4">
    <location>
        <begin position="1"/>
        <end position="23"/>
    </location>
</feature>
<keyword evidence="7" id="KW-1185">Reference proteome</keyword>
<dbReference type="GO" id="GO:0016301">
    <property type="term" value="F:kinase activity"/>
    <property type="evidence" value="ECO:0007669"/>
    <property type="project" value="UniProtKB-KW"/>
</dbReference>
<dbReference type="Gene3D" id="3.90.550.10">
    <property type="entry name" value="Spore Coat Polysaccharide Biosynthesis Protein SpsA, Chain A"/>
    <property type="match status" value="1"/>
</dbReference>
<dbReference type="EMBL" id="FOQH01000001">
    <property type="protein sequence ID" value="SFH64247.1"/>
    <property type="molecule type" value="Genomic_DNA"/>
</dbReference>
<dbReference type="InterPro" id="IPR029044">
    <property type="entry name" value="Nucleotide-diphossugar_trans"/>
</dbReference>
<reference evidence="6 7" key="1">
    <citation type="submission" date="2016-10" db="EMBL/GenBank/DDBJ databases">
        <authorList>
            <person name="de Groot N.N."/>
        </authorList>
    </citation>
    <scope>NUCLEOTIDE SEQUENCE [LARGE SCALE GENOMIC DNA]</scope>
    <source>
        <strain evidence="6 7">CGMCC 1.11030</strain>
    </source>
</reference>
<sequence>MRPKCLIPVRGVPILGWQLRALAACGVTDITVVTGFEAESVQSAVRSLNVDADVACIVNPFYSIADNIGSCWTARDRFGPDTLLLNGDTLFGPETLRRLLEQAGTGITVAIDRKPVYDADDMKVRVSDGRLRRIGKTLEGPVDGESIGMIRMRDDGGARFVDALSRTLSDPAALRLWYLSVIDRLADEGDGVGVASIEGLPWCEVDFPRDLPVAEERVAAFVWPGEQARQTGVL</sequence>
<keyword evidence="1" id="KW-0808">Transferase</keyword>
<evidence type="ECO:0000256" key="2">
    <source>
        <dbReference type="ARBA" id="ARBA00022695"/>
    </source>
</evidence>
<accession>A0A1I3BPR3</accession>
<dbReference type="AlphaFoldDB" id="A0A1I3BPR3"/>
<keyword evidence="2" id="KW-0548">Nucleotidyltransferase</keyword>
<dbReference type="InterPro" id="IPR050065">
    <property type="entry name" value="GlmU-like"/>
</dbReference>
<proteinExistence type="predicted"/>
<keyword evidence="3" id="KW-0460">Magnesium</keyword>
<evidence type="ECO:0000313" key="7">
    <source>
        <dbReference type="Proteomes" id="UP000199377"/>
    </source>
</evidence>
<evidence type="ECO:0000256" key="4">
    <source>
        <dbReference type="SAM" id="SignalP"/>
    </source>
</evidence>
<keyword evidence="4" id="KW-0732">Signal</keyword>
<name>A0A1I3BPR3_9RHOB</name>
<dbReference type="STRING" id="1114924.SAMN05216258_101248"/>
<evidence type="ECO:0000259" key="5">
    <source>
        <dbReference type="Pfam" id="PF12804"/>
    </source>
</evidence>
<organism evidence="6 7">
    <name type="scientific">Albimonas pacifica</name>
    <dbReference type="NCBI Taxonomy" id="1114924"/>
    <lineage>
        <taxon>Bacteria</taxon>
        <taxon>Pseudomonadati</taxon>
        <taxon>Pseudomonadota</taxon>
        <taxon>Alphaproteobacteria</taxon>
        <taxon>Rhodobacterales</taxon>
        <taxon>Paracoccaceae</taxon>
        <taxon>Albimonas</taxon>
    </lineage>
</organism>
<evidence type="ECO:0000313" key="6">
    <source>
        <dbReference type="EMBL" id="SFH64247.1"/>
    </source>
</evidence>
<dbReference type="Pfam" id="PF12804">
    <property type="entry name" value="NTP_transf_3"/>
    <property type="match status" value="1"/>
</dbReference>
<dbReference type="SUPFAM" id="SSF53448">
    <property type="entry name" value="Nucleotide-diphospho-sugar transferases"/>
    <property type="match status" value="1"/>
</dbReference>
<dbReference type="Proteomes" id="UP000199377">
    <property type="component" value="Unassembled WGS sequence"/>
</dbReference>